<feature type="compositionally biased region" description="Acidic residues" evidence="3">
    <location>
        <begin position="300"/>
        <end position="319"/>
    </location>
</feature>
<evidence type="ECO:0000256" key="2">
    <source>
        <dbReference type="ARBA" id="ARBA00023134"/>
    </source>
</evidence>
<keyword evidence="2" id="KW-0342">GTP-binding</keyword>
<feature type="region of interest" description="Disordered" evidence="3">
    <location>
        <begin position="282"/>
        <end position="367"/>
    </location>
</feature>
<evidence type="ECO:0000256" key="1">
    <source>
        <dbReference type="ARBA" id="ARBA00022741"/>
    </source>
</evidence>
<keyword evidence="6" id="KW-1185">Reference proteome</keyword>
<feature type="domain" description="G" evidence="4">
    <location>
        <begin position="97"/>
        <end position="162"/>
    </location>
</feature>
<dbReference type="Gene3D" id="3.40.50.300">
    <property type="entry name" value="P-loop containing nucleotide triphosphate hydrolases"/>
    <property type="match status" value="1"/>
</dbReference>
<dbReference type="SUPFAM" id="SSF52540">
    <property type="entry name" value="P-loop containing nucleoside triphosphate hydrolases"/>
    <property type="match status" value="1"/>
</dbReference>
<dbReference type="InterPro" id="IPR027417">
    <property type="entry name" value="P-loop_NTPase"/>
</dbReference>
<dbReference type="Proteomes" id="UP000574369">
    <property type="component" value="Unassembled WGS sequence"/>
</dbReference>
<protein>
    <submittedName>
        <fullName evidence="5">Ribosome biogenesis GTPase A</fullName>
    </submittedName>
</protein>
<reference evidence="5 6" key="1">
    <citation type="submission" date="2020-08" db="EMBL/GenBank/DDBJ databases">
        <title>Genomic Encyclopedia of Type Strains, Phase III (KMG-III): the genomes of soil and plant-associated and newly described type strains.</title>
        <authorList>
            <person name="Whitman W."/>
        </authorList>
    </citation>
    <scope>NUCLEOTIDE SEQUENCE [LARGE SCALE GENOMIC DNA]</scope>
    <source>
        <strain evidence="5 6">CECT 7247</strain>
    </source>
</reference>
<dbReference type="NCBIfam" id="TIGR03596">
    <property type="entry name" value="GTPase_YlqF"/>
    <property type="match status" value="1"/>
</dbReference>
<dbReference type="InterPro" id="IPR023179">
    <property type="entry name" value="GTP-bd_ortho_bundle_sf"/>
</dbReference>
<organism evidence="5 6">
    <name type="scientific">Roseateles terrae</name>
    <dbReference type="NCBI Taxonomy" id="431060"/>
    <lineage>
        <taxon>Bacteria</taxon>
        <taxon>Pseudomonadati</taxon>
        <taxon>Pseudomonadota</taxon>
        <taxon>Betaproteobacteria</taxon>
        <taxon>Burkholderiales</taxon>
        <taxon>Sphaerotilaceae</taxon>
        <taxon>Roseateles</taxon>
    </lineage>
</organism>
<evidence type="ECO:0000256" key="3">
    <source>
        <dbReference type="SAM" id="MobiDB-lite"/>
    </source>
</evidence>
<evidence type="ECO:0000313" key="6">
    <source>
        <dbReference type="Proteomes" id="UP000574369"/>
    </source>
</evidence>
<dbReference type="CDD" id="cd01856">
    <property type="entry name" value="YlqF"/>
    <property type="match status" value="1"/>
</dbReference>
<accession>A0ABR6GV85</accession>
<dbReference type="PANTHER" id="PTHR45782">
    <property type="entry name" value="MITOCHONDRIAL RIBOSOME-ASSOCIATED GTPASE 1"/>
    <property type="match status" value="1"/>
</dbReference>
<dbReference type="Pfam" id="PF01926">
    <property type="entry name" value="MMR_HSR1"/>
    <property type="match status" value="1"/>
</dbReference>
<evidence type="ECO:0000259" key="4">
    <source>
        <dbReference type="Pfam" id="PF01926"/>
    </source>
</evidence>
<dbReference type="EMBL" id="JACHXO010000005">
    <property type="protein sequence ID" value="MBB3195646.1"/>
    <property type="molecule type" value="Genomic_DNA"/>
</dbReference>
<feature type="compositionally biased region" description="Acidic residues" evidence="3">
    <location>
        <begin position="328"/>
        <end position="338"/>
    </location>
</feature>
<evidence type="ECO:0000313" key="5">
    <source>
        <dbReference type="EMBL" id="MBB3195646.1"/>
    </source>
</evidence>
<dbReference type="PANTHER" id="PTHR45782:SF4">
    <property type="entry name" value="MITOCHONDRIAL RIBOSOME-ASSOCIATED GTPASE 1"/>
    <property type="match status" value="1"/>
</dbReference>
<keyword evidence="1" id="KW-0547">Nucleotide-binding</keyword>
<dbReference type="Gene3D" id="1.10.1580.10">
    <property type="match status" value="1"/>
</dbReference>
<comment type="caution">
    <text evidence="5">The sequence shown here is derived from an EMBL/GenBank/DDBJ whole genome shotgun (WGS) entry which is preliminary data.</text>
</comment>
<dbReference type="InterPro" id="IPR006073">
    <property type="entry name" value="GTP-bd"/>
</dbReference>
<dbReference type="InterPro" id="IPR019991">
    <property type="entry name" value="GTP-bd_ribosome_bgen"/>
</dbReference>
<feature type="compositionally biased region" description="Basic and acidic residues" evidence="3">
    <location>
        <begin position="354"/>
        <end position="367"/>
    </location>
</feature>
<name>A0ABR6GV85_9BURK</name>
<sequence>MKSGIDVVVELLDARVPASSANPLLAQLTAGRAALKLLNKQDLADPARTEAWLAHYRAQPDTRAIAIHQGMPGLARALAQECRAAAPNRGGMNKPLRVLVCGIPNVGKSTLINTLVGKRMAKTGDEPGITKTEQKIVLDKDVYLFDTPGMLWPKIEVPQAGINLAASGAVGRNAFEEEIVALDLLAYLRRHYPQALQSRYQITARDELSETELLEAIGKRRGAVLGGGRINMQKAAEVLLYDLRQGQLGRITLETPEEFADWTEQAAAEVEARRLEKEAQKALALRGTRDADRQRMAQGAEDDEEVEDDEDDEDLEYSDEFAVSGNAEDFEENEDPAADEALPNRQADDPADAVEPHRKDSKSIDPD</sequence>
<gene>
    <name evidence="5" type="ORF">FHS28_003052</name>
</gene>
<proteinExistence type="predicted"/>